<dbReference type="AlphaFoldDB" id="A0A540M8Z8"/>
<evidence type="ECO:0000313" key="12">
    <source>
        <dbReference type="Proteomes" id="UP000315295"/>
    </source>
</evidence>
<feature type="compositionally biased region" description="Low complexity" evidence="9">
    <location>
        <begin position="340"/>
        <end position="359"/>
    </location>
</feature>
<dbReference type="Pfam" id="PF00096">
    <property type="entry name" value="zf-C2H2"/>
    <property type="match status" value="1"/>
</dbReference>
<evidence type="ECO:0000256" key="4">
    <source>
        <dbReference type="ARBA" id="ARBA00022833"/>
    </source>
</evidence>
<feature type="compositionally biased region" description="Low complexity" evidence="9">
    <location>
        <begin position="427"/>
        <end position="438"/>
    </location>
</feature>
<keyword evidence="6" id="KW-0238">DNA-binding</keyword>
<feature type="region of interest" description="Disordered" evidence="9">
    <location>
        <begin position="318"/>
        <end position="377"/>
    </location>
</feature>
<evidence type="ECO:0000256" key="7">
    <source>
        <dbReference type="ARBA" id="ARBA00023163"/>
    </source>
</evidence>
<evidence type="ECO:0000256" key="1">
    <source>
        <dbReference type="ARBA" id="ARBA00022723"/>
    </source>
</evidence>
<feature type="compositionally biased region" description="Basic and acidic residues" evidence="9">
    <location>
        <begin position="617"/>
        <end position="630"/>
    </location>
</feature>
<dbReference type="PROSITE" id="PS50157">
    <property type="entry name" value="ZINC_FINGER_C2H2_2"/>
    <property type="match status" value="1"/>
</dbReference>
<keyword evidence="1" id="KW-0479">Metal-binding</keyword>
<evidence type="ECO:0000313" key="11">
    <source>
        <dbReference type="EMBL" id="TQD95022.1"/>
    </source>
</evidence>
<dbReference type="GO" id="GO:0003677">
    <property type="term" value="F:DNA binding"/>
    <property type="evidence" value="ECO:0007669"/>
    <property type="project" value="UniProtKB-KW"/>
</dbReference>
<dbReference type="STRING" id="106549.A0A540M8Z8"/>
<evidence type="ECO:0000256" key="5">
    <source>
        <dbReference type="ARBA" id="ARBA00023015"/>
    </source>
</evidence>
<dbReference type="Proteomes" id="UP000315295">
    <property type="component" value="Unassembled WGS sequence"/>
</dbReference>
<keyword evidence="7" id="KW-0804">Transcription</keyword>
<dbReference type="SUPFAM" id="SSF57667">
    <property type="entry name" value="beta-beta-alpha zinc fingers"/>
    <property type="match status" value="1"/>
</dbReference>
<gene>
    <name evidence="11" type="ORF">C1H46_019367</name>
</gene>
<feature type="compositionally biased region" description="Low complexity" evidence="9">
    <location>
        <begin position="450"/>
        <end position="467"/>
    </location>
</feature>
<dbReference type="SMART" id="SM00355">
    <property type="entry name" value="ZnF_C2H2"/>
    <property type="match status" value="3"/>
</dbReference>
<evidence type="ECO:0000256" key="8">
    <source>
        <dbReference type="PROSITE-ProRule" id="PRU00042"/>
    </source>
</evidence>
<dbReference type="PROSITE" id="PS00028">
    <property type="entry name" value="ZINC_FINGER_C2H2_1"/>
    <property type="match status" value="1"/>
</dbReference>
<evidence type="ECO:0000256" key="2">
    <source>
        <dbReference type="ARBA" id="ARBA00022737"/>
    </source>
</evidence>
<reference evidence="11 12" key="1">
    <citation type="journal article" date="2019" name="G3 (Bethesda)">
        <title>Sequencing of a Wild Apple (Malus baccata) Genome Unravels the Differences Between Cultivated and Wild Apple Species Regarding Disease Resistance and Cold Tolerance.</title>
        <authorList>
            <person name="Chen X."/>
        </authorList>
    </citation>
    <scope>NUCLEOTIDE SEQUENCE [LARGE SCALE GENOMIC DNA]</scope>
    <source>
        <strain evidence="12">cv. Shandingzi</strain>
        <tissue evidence="11">Leaves</tissue>
    </source>
</reference>
<keyword evidence="12" id="KW-1185">Reference proteome</keyword>
<feature type="region of interest" description="Disordered" evidence="9">
    <location>
        <begin position="1"/>
        <end position="70"/>
    </location>
</feature>
<dbReference type="FunFam" id="3.30.160.60:FF:000131">
    <property type="entry name" value="protein indeterminate-domain 5, chloroplastic-like"/>
    <property type="match status" value="1"/>
</dbReference>
<dbReference type="InterPro" id="IPR013087">
    <property type="entry name" value="Znf_C2H2_type"/>
</dbReference>
<dbReference type="Pfam" id="PF22996">
    <property type="entry name" value="C2H2-2nd_BIRD-IDD"/>
    <property type="match status" value="1"/>
</dbReference>
<accession>A0A540M8Z8</accession>
<dbReference type="Pfam" id="PF22995">
    <property type="entry name" value="C2CH-3rd_BIRD-IDD"/>
    <property type="match status" value="1"/>
</dbReference>
<dbReference type="InterPro" id="IPR055185">
    <property type="entry name" value="C2CH-4th_BIRD-IDD"/>
</dbReference>
<dbReference type="GO" id="GO:0005634">
    <property type="term" value="C:nucleus"/>
    <property type="evidence" value="ECO:0007669"/>
    <property type="project" value="TreeGrafter"/>
</dbReference>
<dbReference type="InterPro" id="IPR036236">
    <property type="entry name" value="Znf_C2H2_sf"/>
</dbReference>
<sequence>MPNITGDVEEGSFSSGNNTGELEVHQDQQQNHLHGSNSGGASGAQSNSNGSVTHQQPQQPPLKKKRNLPGTPGKYFYVETHHWTLRVITGECLPIFGAMLESYPSAEVIALSPTTLMATNRFVCEICNKGFQRDQNLQLHRRGHNLPWKLRQRTTTEVRKRVYICPEPTCVHHNPARALGDLTGIKKHFSRKHGEKKWKCDKCSKKYAVQSDWKAHQKTCGTREYKCDCGTIFSRRDSFITHRAFCDALAEENNKVNQMPMPHDQLISSMAMNTNTSPMGGGVSEFLSYDINTNKNKLPEDLVPMPFKSMNMNIPGGGGGGGGPGMFSNTTGSLFGGPRSVSSTSASSLQLSSNNNSSSGFNYLHHQETKNGGSSLSSITGAAQMSATALLQKAAKMGATASNSTINSPMMQKSFVSNMAGPDHGHLSSPNSILNNNIRPPPSYDHQPHHFQQQPQPSDPQSHNSHSMIGGFTNQLMQKGPQEMSQHFDHHSNNPSASSAMNDMGLFSQVFMGIGGGGPQQNYQNHQAMLKNFEQDHHDHQDINSPNNNSSNTNSTHRMNSALGPSTTLDLLGIGGSRPPSLHEQLHHHQQRLDLEAMSQHRLPAMMNPFQQQQQRSHGDSAMEKQIWDV</sequence>
<feature type="region of interest" description="Disordered" evidence="9">
    <location>
        <begin position="415"/>
        <end position="501"/>
    </location>
</feature>
<keyword evidence="2" id="KW-0677">Repeat</keyword>
<dbReference type="InterPro" id="IPR055187">
    <property type="entry name" value="C2CH-3rd_BIRD-IDD"/>
</dbReference>
<dbReference type="Pfam" id="PF22992">
    <property type="entry name" value="C2CH-4th_BIRD-IDD"/>
    <property type="match status" value="1"/>
</dbReference>
<feature type="compositionally biased region" description="Low complexity" evidence="9">
    <location>
        <begin position="544"/>
        <end position="556"/>
    </location>
</feature>
<protein>
    <recommendedName>
        <fullName evidence="10">C2H2-type domain-containing protein</fullName>
    </recommendedName>
</protein>
<keyword evidence="3 8" id="KW-0863">Zinc-finger</keyword>
<dbReference type="GO" id="GO:0008270">
    <property type="term" value="F:zinc ion binding"/>
    <property type="evidence" value="ECO:0007669"/>
    <property type="project" value="UniProtKB-KW"/>
</dbReference>
<feature type="region of interest" description="Disordered" evidence="9">
    <location>
        <begin position="611"/>
        <end position="630"/>
    </location>
</feature>
<dbReference type="GO" id="GO:0003700">
    <property type="term" value="F:DNA-binding transcription factor activity"/>
    <property type="evidence" value="ECO:0007669"/>
    <property type="project" value="TreeGrafter"/>
</dbReference>
<feature type="compositionally biased region" description="Low complexity" evidence="9">
    <location>
        <begin position="43"/>
        <end position="57"/>
    </location>
</feature>
<feature type="region of interest" description="Disordered" evidence="9">
    <location>
        <begin position="538"/>
        <end position="565"/>
    </location>
</feature>
<dbReference type="InterPro" id="IPR031140">
    <property type="entry name" value="IDD1-16"/>
</dbReference>
<dbReference type="InterPro" id="IPR055186">
    <property type="entry name" value="C2H2-2nd_BIRD-IDD"/>
</dbReference>
<evidence type="ECO:0000256" key="6">
    <source>
        <dbReference type="ARBA" id="ARBA00023125"/>
    </source>
</evidence>
<evidence type="ECO:0000259" key="10">
    <source>
        <dbReference type="PROSITE" id="PS50157"/>
    </source>
</evidence>
<dbReference type="EMBL" id="VIEB01000328">
    <property type="protein sequence ID" value="TQD95022.1"/>
    <property type="molecule type" value="Genomic_DNA"/>
</dbReference>
<dbReference type="Gene3D" id="3.30.160.60">
    <property type="entry name" value="Classic Zinc Finger"/>
    <property type="match status" value="2"/>
</dbReference>
<name>A0A540M8Z8_MALBA</name>
<feature type="domain" description="C2H2-type" evidence="10">
    <location>
        <begin position="122"/>
        <end position="144"/>
    </location>
</feature>
<evidence type="ECO:0000256" key="9">
    <source>
        <dbReference type="SAM" id="MobiDB-lite"/>
    </source>
</evidence>
<evidence type="ECO:0000256" key="3">
    <source>
        <dbReference type="ARBA" id="ARBA00022771"/>
    </source>
</evidence>
<dbReference type="PANTHER" id="PTHR10593">
    <property type="entry name" value="SERINE/THREONINE-PROTEIN KINASE RIO"/>
    <property type="match status" value="1"/>
</dbReference>
<comment type="caution">
    <text evidence="11">The sequence shown here is derived from an EMBL/GenBank/DDBJ whole genome shotgun (WGS) entry which is preliminary data.</text>
</comment>
<organism evidence="11 12">
    <name type="scientific">Malus baccata</name>
    <name type="common">Siberian crab apple</name>
    <name type="synonym">Pyrus baccata</name>
    <dbReference type="NCBI Taxonomy" id="106549"/>
    <lineage>
        <taxon>Eukaryota</taxon>
        <taxon>Viridiplantae</taxon>
        <taxon>Streptophyta</taxon>
        <taxon>Embryophyta</taxon>
        <taxon>Tracheophyta</taxon>
        <taxon>Spermatophyta</taxon>
        <taxon>Magnoliopsida</taxon>
        <taxon>eudicotyledons</taxon>
        <taxon>Gunneridae</taxon>
        <taxon>Pentapetalae</taxon>
        <taxon>rosids</taxon>
        <taxon>fabids</taxon>
        <taxon>Rosales</taxon>
        <taxon>Rosaceae</taxon>
        <taxon>Amygdaloideae</taxon>
        <taxon>Maleae</taxon>
        <taxon>Malus</taxon>
    </lineage>
</organism>
<keyword evidence="5" id="KW-0805">Transcription regulation</keyword>
<dbReference type="FunFam" id="3.30.160.60:FF:000554">
    <property type="entry name" value="protein indeterminate-domain 12-like"/>
    <property type="match status" value="1"/>
</dbReference>
<proteinExistence type="predicted"/>
<keyword evidence="4" id="KW-0862">Zinc</keyword>
<dbReference type="PANTHER" id="PTHR10593:SF181">
    <property type="entry name" value="C2H2-TYPE DOMAIN-CONTAINING PROTEIN"/>
    <property type="match status" value="1"/>
</dbReference>